<feature type="domain" description="Diiron non-heme beta-hydroxylase N-terminal" evidence="1">
    <location>
        <begin position="10"/>
        <end position="242"/>
    </location>
</feature>
<sequence>MRVHNEDLVYIKPNLVIEPLIDNWYAWPHIVSPATAAMNITSRHLKIMKSYVQNPMIHAAAVKNPKMLGGPFIDYNGERVDEIQSLIDITTERCAKLLELNDDILELHSLLKNNAKGYALIDLYAKIPESLQGLVELVYDINNNPSFRFFEALLYETEYYDEKIQSVNLFLVLDDDSRSFVLSTPKLASPEILRLDLPFKSDKIDRLFGMSLKPKKYSEILEIFEITDEDEEILFRTFFTTEKPKEYKKYDGEGVLTRYFGHACILTETKETTILVDPIISYGYETDISRFSYEDLPEKIDYILITHNHQDHILFETLLRIRGRIGNIIVPKCGGGSIQDPSLKIMFEKIGFKNIIELGDMEVKHFPDFKITGLPFIGEHCDLDVRSKICHSIEYNDGLKMLFAADSCNIAPKLYERIHKVIGDIDVVFLGMECHGAPLSWLYGPLLPNPIQRDMDESRRLAGCNFEQAKALIDVFSAKNVFVYAMGMEPWLKHISSIKYTSESEPIVQSNQLLEYCRNKGVESERLFGEKIIEYKSEMNEVVTN</sequence>
<dbReference type="RefSeq" id="WP_229987262.1">
    <property type="nucleotide sequence ID" value="NZ_JAJJMO010000001.1"/>
</dbReference>
<dbReference type="EMBL" id="JAJJMO010000001">
    <property type="protein sequence ID" value="MCC9070530.1"/>
    <property type="molecule type" value="Genomic_DNA"/>
</dbReference>
<evidence type="ECO:0000313" key="3">
    <source>
        <dbReference type="Proteomes" id="UP001430919"/>
    </source>
</evidence>
<comment type="caution">
    <text evidence="2">The sequence shown here is derived from an EMBL/GenBank/DDBJ whole genome shotgun (WGS) entry which is preliminary data.</text>
</comment>
<dbReference type="Pfam" id="PF18456">
    <property type="entry name" value="CmlA_N"/>
    <property type="match status" value="1"/>
</dbReference>
<organism evidence="2 3">
    <name type="scientific">Flavobacterium pisciphilum</name>
    <dbReference type="NCBI Taxonomy" id="2893755"/>
    <lineage>
        <taxon>Bacteria</taxon>
        <taxon>Pseudomonadati</taxon>
        <taxon>Bacteroidota</taxon>
        <taxon>Flavobacteriia</taxon>
        <taxon>Flavobacteriales</taxon>
        <taxon>Flavobacteriaceae</taxon>
        <taxon>Flavobacterium</taxon>
    </lineage>
</organism>
<protein>
    <submittedName>
        <fullName evidence="2">MBL fold metallo-hydrolase</fullName>
    </submittedName>
</protein>
<evidence type="ECO:0000313" key="2">
    <source>
        <dbReference type="EMBL" id="MCC9070530.1"/>
    </source>
</evidence>
<accession>A0ABS8MRI0</accession>
<dbReference type="Gene3D" id="3.60.15.10">
    <property type="entry name" value="Ribonuclease Z/Hydroxyacylglutathione hydrolase-like"/>
    <property type="match status" value="1"/>
</dbReference>
<dbReference type="InterPro" id="IPR036866">
    <property type="entry name" value="RibonucZ/Hydroxyglut_hydro"/>
</dbReference>
<name>A0ABS8MRI0_9FLAO</name>
<dbReference type="PANTHER" id="PTHR15032">
    <property type="entry name" value="N-ACYL-PHOSPHATIDYLETHANOLAMINE-HYDROLYZING PHOSPHOLIPASE D"/>
    <property type="match status" value="1"/>
</dbReference>
<reference evidence="2" key="1">
    <citation type="submission" date="2021-11" db="EMBL/GenBank/DDBJ databases">
        <title>Description of novel Flavobacterium species.</title>
        <authorList>
            <person name="Saticioglu I.B."/>
            <person name="Ay H."/>
            <person name="Altun S."/>
            <person name="Duman M."/>
        </authorList>
    </citation>
    <scope>NUCLEOTIDE SEQUENCE</scope>
    <source>
        <strain evidence="2">F-65</strain>
    </source>
</reference>
<dbReference type="Proteomes" id="UP001430919">
    <property type="component" value="Unassembled WGS sequence"/>
</dbReference>
<dbReference type="SUPFAM" id="SSF56281">
    <property type="entry name" value="Metallo-hydrolase/oxidoreductase"/>
    <property type="match status" value="1"/>
</dbReference>
<dbReference type="PANTHER" id="PTHR15032:SF4">
    <property type="entry name" value="N-ACYL-PHOSPHATIDYLETHANOLAMINE-HYDROLYZING PHOSPHOLIPASE D"/>
    <property type="match status" value="1"/>
</dbReference>
<dbReference type="Pfam" id="PF13483">
    <property type="entry name" value="Lactamase_B_3"/>
    <property type="match status" value="1"/>
</dbReference>
<evidence type="ECO:0000259" key="1">
    <source>
        <dbReference type="Pfam" id="PF18456"/>
    </source>
</evidence>
<dbReference type="InterPro" id="IPR041141">
    <property type="entry name" value="CmlA_N"/>
</dbReference>
<proteinExistence type="predicted"/>
<keyword evidence="3" id="KW-1185">Reference proteome</keyword>
<gene>
    <name evidence="2" type="ORF">LNQ49_02810</name>
</gene>